<dbReference type="CDD" id="cd17535">
    <property type="entry name" value="REC_NarL-like"/>
    <property type="match status" value="1"/>
</dbReference>
<dbReference type="Proteomes" id="UP000192491">
    <property type="component" value="Unassembled WGS sequence"/>
</dbReference>
<feature type="domain" description="Response regulatory" evidence="2">
    <location>
        <begin position="2"/>
        <end position="127"/>
    </location>
</feature>
<dbReference type="EMBL" id="MTEJ01000110">
    <property type="protein sequence ID" value="OQX10562.1"/>
    <property type="molecule type" value="Genomic_DNA"/>
</dbReference>
<keyword evidence="1" id="KW-0597">Phosphoprotein</keyword>
<evidence type="ECO:0000256" key="1">
    <source>
        <dbReference type="PROSITE-ProRule" id="PRU00169"/>
    </source>
</evidence>
<dbReference type="AlphaFoldDB" id="A0A1Y1QPU6"/>
<dbReference type="InterPro" id="IPR051015">
    <property type="entry name" value="EvgA-like"/>
</dbReference>
<organism evidence="3 4">
    <name type="scientific">Thiothrix lacustris</name>
    <dbReference type="NCBI Taxonomy" id="525917"/>
    <lineage>
        <taxon>Bacteria</taxon>
        <taxon>Pseudomonadati</taxon>
        <taxon>Pseudomonadota</taxon>
        <taxon>Gammaproteobacteria</taxon>
        <taxon>Thiotrichales</taxon>
        <taxon>Thiotrichaceae</taxon>
        <taxon>Thiothrix</taxon>
    </lineage>
</organism>
<gene>
    <name evidence="3" type="ORF">BWK73_19940</name>
</gene>
<evidence type="ECO:0000313" key="4">
    <source>
        <dbReference type="Proteomes" id="UP000192491"/>
    </source>
</evidence>
<dbReference type="InterPro" id="IPR011006">
    <property type="entry name" value="CheY-like_superfamily"/>
</dbReference>
<feature type="modified residue" description="4-aspartylphosphate" evidence="1">
    <location>
        <position position="54"/>
    </location>
</feature>
<evidence type="ECO:0000313" key="3">
    <source>
        <dbReference type="EMBL" id="OQX10562.1"/>
    </source>
</evidence>
<dbReference type="PANTHER" id="PTHR45566:SF1">
    <property type="entry name" value="HTH-TYPE TRANSCRIPTIONAL REGULATOR YHJB-RELATED"/>
    <property type="match status" value="1"/>
</dbReference>
<sequence>MRILIIDDHPLFREVLRQYVEDSYPDARIFEAGSVQEAMAVLVEYAGFGLITLDVSLPEMDGIAGLALIRAMLPVIPVMMMSGVNDTNMAHLAMIDKTAYIAKLEAEGVYQILLSPRRFGKSLLLSSLWYYVTP</sequence>
<dbReference type="Pfam" id="PF00072">
    <property type="entry name" value="Response_reg"/>
    <property type="match status" value="1"/>
</dbReference>
<proteinExistence type="predicted"/>
<dbReference type="PROSITE" id="PS50110">
    <property type="entry name" value="RESPONSE_REGULATORY"/>
    <property type="match status" value="1"/>
</dbReference>
<name>A0A1Y1QPU6_9GAMM</name>
<dbReference type="PANTHER" id="PTHR45566">
    <property type="entry name" value="HTH-TYPE TRANSCRIPTIONAL REGULATOR YHJB-RELATED"/>
    <property type="match status" value="1"/>
</dbReference>
<reference evidence="3 4" key="1">
    <citation type="submission" date="2017-01" db="EMBL/GenBank/DDBJ databases">
        <title>Novel large sulfur bacteria in the metagenomes of groundwater-fed chemosynthetic microbial mats in the Lake Huron basin.</title>
        <authorList>
            <person name="Sharrar A.M."/>
            <person name="Flood B.E."/>
            <person name="Bailey J.V."/>
            <person name="Jones D.S."/>
            <person name="Biddanda B."/>
            <person name="Ruberg S.A."/>
            <person name="Marcus D.N."/>
            <person name="Dick G.J."/>
        </authorList>
    </citation>
    <scope>NUCLEOTIDE SEQUENCE [LARGE SCALE GENOMIC DNA]</scope>
    <source>
        <strain evidence="3">A8</strain>
    </source>
</reference>
<dbReference type="Gene3D" id="3.40.50.2300">
    <property type="match status" value="1"/>
</dbReference>
<dbReference type="InterPro" id="IPR058245">
    <property type="entry name" value="NreC/VraR/RcsB-like_REC"/>
</dbReference>
<dbReference type="InterPro" id="IPR001789">
    <property type="entry name" value="Sig_transdc_resp-reg_receiver"/>
</dbReference>
<evidence type="ECO:0000259" key="2">
    <source>
        <dbReference type="PROSITE" id="PS50110"/>
    </source>
</evidence>
<dbReference type="GO" id="GO:0000160">
    <property type="term" value="P:phosphorelay signal transduction system"/>
    <property type="evidence" value="ECO:0007669"/>
    <property type="project" value="InterPro"/>
</dbReference>
<accession>A0A1Y1QPU6</accession>
<comment type="caution">
    <text evidence="3">The sequence shown here is derived from an EMBL/GenBank/DDBJ whole genome shotgun (WGS) entry which is preliminary data.</text>
</comment>
<dbReference type="SMART" id="SM00448">
    <property type="entry name" value="REC"/>
    <property type="match status" value="1"/>
</dbReference>
<dbReference type="SUPFAM" id="SSF52172">
    <property type="entry name" value="CheY-like"/>
    <property type="match status" value="1"/>
</dbReference>
<protein>
    <recommendedName>
        <fullName evidence="2">Response regulatory domain-containing protein</fullName>
    </recommendedName>
</protein>